<organism evidence="2 3">
    <name type="scientific">Methanosphaerula palustris (strain ATCC BAA-1556 / DSM 19958 / E1-9c)</name>
    <dbReference type="NCBI Taxonomy" id="521011"/>
    <lineage>
        <taxon>Archaea</taxon>
        <taxon>Methanobacteriati</taxon>
        <taxon>Methanobacteriota</taxon>
        <taxon>Stenosarchaea group</taxon>
        <taxon>Methanomicrobia</taxon>
        <taxon>Methanomicrobiales</taxon>
        <taxon>Methanoregulaceae</taxon>
        <taxon>Methanosphaerula</taxon>
    </lineage>
</organism>
<dbReference type="Pfam" id="PF07441">
    <property type="entry name" value="BofA"/>
    <property type="match status" value="1"/>
</dbReference>
<keyword evidence="1" id="KW-0472">Membrane</keyword>
<protein>
    <recommendedName>
        <fullName evidence="4">SigmaK-factor processing regulatory BofA</fullName>
    </recommendedName>
</protein>
<evidence type="ECO:0000313" key="3">
    <source>
        <dbReference type="Proteomes" id="UP000002457"/>
    </source>
</evidence>
<sequence>MFVELLVLVLAIILAAGLYYFMKNLLYLLVHAVVGVIVLVLVNLFLFPPVSVNLITVLVVGFGGIPGLLVVLLLHLTGIAF</sequence>
<feature type="transmembrane region" description="Helical" evidence="1">
    <location>
        <begin position="5"/>
        <end position="22"/>
    </location>
</feature>
<keyword evidence="1" id="KW-0812">Transmembrane</keyword>
<dbReference type="eggNOG" id="arCOG05132">
    <property type="taxonomic scope" value="Archaea"/>
</dbReference>
<dbReference type="RefSeq" id="WP_012619273.1">
    <property type="nucleotide sequence ID" value="NC_011832.1"/>
</dbReference>
<keyword evidence="1" id="KW-1133">Transmembrane helix</keyword>
<evidence type="ECO:0000313" key="2">
    <source>
        <dbReference type="EMBL" id="ACL17954.1"/>
    </source>
</evidence>
<evidence type="ECO:0008006" key="4">
    <source>
        <dbReference type="Google" id="ProtNLM"/>
    </source>
</evidence>
<dbReference type="STRING" id="521011.Mpal_2690"/>
<dbReference type="HOGENOM" id="CLU_172280_2_0_2"/>
<accession>B8GFS1</accession>
<dbReference type="Proteomes" id="UP000002457">
    <property type="component" value="Chromosome"/>
</dbReference>
<proteinExistence type="predicted"/>
<dbReference type="AlphaFoldDB" id="B8GFS1"/>
<dbReference type="InterPro" id="IPR010001">
    <property type="entry name" value="BofA"/>
</dbReference>
<reference evidence="2 3" key="1">
    <citation type="journal article" date="2015" name="Genome Announc.">
        <title>Complete Genome Sequence of Methanosphaerula palustris E1-9CT, a Hydrogenotrophic Methanogen Isolated from a Minerotrophic Fen Peatland.</title>
        <authorList>
            <person name="Cadillo-Quiroz H."/>
            <person name="Browne P."/>
            <person name="Kyrpides N."/>
            <person name="Woyke T."/>
            <person name="Goodwin L."/>
            <person name="Detter C."/>
            <person name="Yavitt J.B."/>
            <person name="Zinder S.H."/>
        </authorList>
    </citation>
    <scope>NUCLEOTIDE SEQUENCE [LARGE SCALE GENOMIC DNA]</scope>
    <source>
        <strain evidence="3">ATCC BAA-1556 / DSM 19958 / E1-9c</strain>
    </source>
</reference>
<name>B8GFS1_METPE</name>
<feature type="transmembrane region" description="Helical" evidence="1">
    <location>
        <begin position="54"/>
        <end position="76"/>
    </location>
</feature>
<gene>
    <name evidence="2" type="ordered locus">Mpal_2690</name>
</gene>
<dbReference type="EMBL" id="CP001338">
    <property type="protein sequence ID" value="ACL17954.1"/>
    <property type="molecule type" value="Genomic_DNA"/>
</dbReference>
<keyword evidence="3" id="KW-1185">Reference proteome</keyword>
<dbReference type="KEGG" id="mpl:Mpal_2690"/>
<dbReference type="GeneID" id="7272512"/>
<feature type="transmembrane region" description="Helical" evidence="1">
    <location>
        <begin position="28"/>
        <end position="47"/>
    </location>
</feature>
<evidence type="ECO:0000256" key="1">
    <source>
        <dbReference type="SAM" id="Phobius"/>
    </source>
</evidence>